<feature type="domain" description="Fe2OG dioxygenase" evidence="4">
    <location>
        <begin position="99"/>
        <end position="201"/>
    </location>
</feature>
<dbReference type="SUPFAM" id="SSF51197">
    <property type="entry name" value="Clavaminate synthase-like"/>
    <property type="match status" value="1"/>
</dbReference>
<dbReference type="PROSITE" id="PS51471">
    <property type="entry name" value="FE2OG_OXY"/>
    <property type="match status" value="1"/>
</dbReference>
<dbReference type="InterPro" id="IPR005123">
    <property type="entry name" value="Oxoglu/Fe-dep_dioxygenase_dom"/>
</dbReference>
<reference evidence="5 6" key="1">
    <citation type="submission" date="2019-07" db="EMBL/GenBank/DDBJ databases">
        <title>WGS assembly of Gossypium tomentosum.</title>
        <authorList>
            <person name="Chen Z.J."/>
            <person name="Sreedasyam A."/>
            <person name="Ando A."/>
            <person name="Song Q."/>
            <person name="De L."/>
            <person name="Hulse-Kemp A."/>
            <person name="Ding M."/>
            <person name="Ye W."/>
            <person name="Kirkbride R."/>
            <person name="Jenkins J."/>
            <person name="Plott C."/>
            <person name="Lovell J."/>
            <person name="Lin Y.-M."/>
            <person name="Vaughn R."/>
            <person name="Liu B."/>
            <person name="Li W."/>
            <person name="Simpson S."/>
            <person name="Scheffler B."/>
            <person name="Saski C."/>
            <person name="Grover C."/>
            <person name="Hu G."/>
            <person name="Conover J."/>
            <person name="Carlson J."/>
            <person name="Shu S."/>
            <person name="Boston L."/>
            <person name="Williams M."/>
            <person name="Peterson D."/>
            <person name="Mcgee K."/>
            <person name="Jones D."/>
            <person name="Wendel J."/>
            <person name="Stelly D."/>
            <person name="Grimwood J."/>
            <person name="Schmutz J."/>
        </authorList>
    </citation>
    <scope>NUCLEOTIDE SEQUENCE [LARGE SCALE GENOMIC DNA]</scope>
    <source>
        <strain evidence="5">7179.01</strain>
    </source>
</reference>
<dbReference type="InterPro" id="IPR050231">
    <property type="entry name" value="Iron_ascorbate_oxido_reductase"/>
</dbReference>
<evidence type="ECO:0000313" key="5">
    <source>
        <dbReference type="EMBL" id="TYI05460.1"/>
    </source>
</evidence>
<name>A0A5D2NT28_GOSTO</name>
<organism evidence="5 6">
    <name type="scientific">Gossypium tomentosum</name>
    <name type="common">Hawaiian cotton</name>
    <name type="synonym">Gossypium sandvicense</name>
    <dbReference type="NCBI Taxonomy" id="34277"/>
    <lineage>
        <taxon>Eukaryota</taxon>
        <taxon>Viridiplantae</taxon>
        <taxon>Streptophyta</taxon>
        <taxon>Embryophyta</taxon>
        <taxon>Tracheophyta</taxon>
        <taxon>Spermatophyta</taxon>
        <taxon>Magnoliopsida</taxon>
        <taxon>eudicotyledons</taxon>
        <taxon>Gunneridae</taxon>
        <taxon>Pentapetalae</taxon>
        <taxon>rosids</taxon>
        <taxon>malvids</taxon>
        <taxon>Malvales</taxon>
        <taxon>Malvaceae</taxon>
        <taxon>Malvoideae</taxon>
        <taxon>Gossypium</taxon>
    </lineage>
</organism>
<gene>
    <name evidence="5" type="ORF">ES332_A10G089700v1</name>
</gene>
<comment type="similarity">
    <text evidence="3">Belongs to the iron/ascorbate-dependent oxidoreductase family.</text>
</comment>
<evidence type="ECO:0000313" key="6">
    <source>
        <dbReference type="Proteomes" id="UP000322667"/>
    </source>
</evidence>
<dbReference type="InterPro" id="IPR026992">
    <property type="entry name" value="DIOX_N"/>
</dbReference>
<keyword evidence="6" id="KW-1185">Reference proteome</keyword>
<dbReference type="AlphaFoldDB" id="A0A5D2NT28"/>
<dbReference type="Gene3D" id="2.60.120.330">
    <property type="entry name" value="B-lactam Antibiotic, Isopenicillin N Synthase, Chain"/>
    <property type="match status" value="2"/>
</dbReference>
<accession>A0A5D2NT28</accession>
<evidence type="ECO:0000256" key="3">
    <source>
        <dbReference type="RuleBase" id="RU003682"/>
    </source>
</evidence>
<keyword evidence="2 3" id="KW-0408">Iron</keyword>
<dbReference type="Proteomes" id="UP000322667">
    <property type="component" value="Chromosome A10"/>
</dbReference>
<proteinExistence type="inferred from homology"/>
<dbReference type="InterPro" id="IPR044861">
    <property type="entry name" value="IPNS-like_FE2OG_OXY"/>
</dbReference>
<evidence type="ECO:0000259" key="4">
    <source>
        <dbReference type="PROSITE" id="PS51471"/>
    </source>
</evidence>
<evidence type="ECO:0000256" key="2">
    <source>
        <dbReference type="ARBA" id="ARBA00023004"/>
    </source>
</evidence>
<evidence type="ECO:0000256" key="1">
    <source>
        <dbReference type="ARBA" id="ARBA00022723"/>
    </source>
</evidence>
<sequence length="253" mass="28533">MDSQSPLKLPVIDFTKPELKPGTPEWDLAKGQVQQALQHYGCFEALFDKIPLETREAVFGAMEELFDLPLQIKSRNVSEIPYHGYIGQHPKIPLFESIGFDDADVIEKAEAQTRTFWPQGNPSAHTDQDVVTILYQNEVNGLEVQSSSGEWIGVKPSKDSFIVTIGESLHAWLNGRLKATYHRVMMSGDKPRYSLGLFTVPKAGYMIKAPEELVDEAHPLLYNPFDYAQFLGFYFSNEGRYQSGLKAYCGVQH</sequence>
<keyword evidence="3" id="KW-0560">Oxidoreductase</keyword>
<dbReference type="Pfam" id="PF14226">
    <property type="entry name" value="DIOX_N"/>
    <property type="match status" value="1"/>
</dbReference>
<dbReference type="PANTHER" id="PTHR47990">
    <property type="entry name" value="2-OXOGLUTARATE (2OG) AND FE(II)-DEPENDENT OXYGENASE SUPERFAMILY PROTEIN-RELATED"/>
    <property type="match status" value="1"/>
</dbReference>
<keyword evidence="1 3" id="KW-0479">Metal-binding</keyword>
<dbReference type="InterPro" id="IPR027443">
    <property type="entry name" value="IPNS-like_sf"/>
</dbReference>
<dbReference type="GO" id="GO:0016491">
    <property type="term" value="F:oxidoreductase activity"/>
    <property type="evidence" value="ECO:0007669"/>
    <property type="project" value="UniProtKB-KW"/>
</dbReference>
<protein>
    <recommendedName>
        <fullName evidence="4">Fe2OG dioxygenase domain-containing protein</fullName>
    </recommendedName>
</protein>
<dbReference type="EMBL" id="CM017619">
    <property type="protein sequence ID" value="TYI05460.1"/>
    <property type="molecule type" value="Genomic_DNA"/>
</dbReference>
<dbReference type="Pfam" id="PF03171">
    <property type="entry name" value="2OG-FeII_Oxy"/>
    <property type="match status" value="1"/>
</dbReference>
<dbReference type="GO" id="GO:0046872">
    <property type="term" value="F:metal ion binding"/>
    <property type="evidence" value="ECO:0007669"/>
    <property type="project" value="UniProtKB-KW"/>
</dbReference>